<evidence type="ECO:0000313" key="5">
    <source>
        <dbReference type="Proteomes" id="UP000193411"/>
    </source>
</evidence>
<evidence type="ECO:0000256" key="2">
    <source>
        <dbReference type="ARBA" id="ARBA00023043"/>
    </source>
</evidence>
<dbReference type="OrthoDB" id="194358at2759"/>
<feature type="region of interest" description="Disordered" evidence="3">
    <location>
        <begin position="407"/>
        <end position="447"/>
    </location>
</feature>
<evidence type="ECO:0000256" key="1">
    <source>
        <dbReference type="ARBA" id="ARBA00022737"/>
    </source>
</evidence>
<dbReference type="STRING" id="765915.A0A1Y2HUI0"/>
<dbReference type="SMART" id="SM00248">
    <property type="entry name" value="ANK"/>
    <property type="match status" value="3"/>
</dbReference>
<keyword evidence="5" id="KW-1185">Reference proteome</keyword>
<dbReference type="SUPFAM" id="SSF48403">
    <property type="entry name" value="Ankyrin repeat"/>
    <property type="match status" value="1"/>
</dbReference>
<dbReference type="PANTHER" id="PTHR24198">
    <property type="entry name" value="ANKYRIN REPEAT AND PROTEIN KINASE DOMAIN-CONTAINING PROTEIN"/>
    <property type="match status" value="1"/>
</dbReference>
<comment type="caution">
    <text evidence="4">The sequence shown here is derived from an EMBL/GenBank/DDBJ whole genome shotgun (WGS) entry which is preliminary data.</text>
</comment>
<keyword evidence="1" id="KW-0677">Repeat</keyword>
<proteinExistence type="predicted"/>
<dbReference type="Proteomes" id="UP000193411">
    <property type="component" value="Unassembled WGS sequence"/>
</dbReference>
<dbReference type="Gene3D" id="1.25.40.20">
    <property type="entry name" value="Ankyrin repeat-containing domain"/>
    <property type="match status" value="1"/>
</dbReference>
<accession>A0A1Y2HUI0</accession>
<reference evidence="4 5" key="1">
    <citation type="submission" date="2016-07" db="EMBL/GenBank/DDBJ databases">
        <title>Pervasive Adenine N6-methylation of Active Genes in Fungi.</title>
        <authorList>
            <consortium name="DOE Joint Genome Institute"/>
            <person name="Mondo S.J."/>
            <person name="Dannebaum R.O."/>
            <person name="Kuo R.C."/>
            <person name="Labutti K."/>
            <person name="Haridas S."/>
            <person name="Kuo A."/>
            <person name="Salamov A."/>
            <person name="Ahrendt S.R."/>
            <person name="Lipzen A."/>
            <person name="Sullivan W."/>
            <person name="Andreopoulos W.B."/>
            <person name="Clum A."/>
            <person name="Lindquist E."/>
            <person name="Daum C."/>
            <person name="Ramamoorthy G.K."/>
            <person name="Gryganskyi A."/>
            <person name="Culley D."/>
            <person name="Magnuson J.K."/>
            <person name="James T.Y."/>
            <person name="O'Malley M.A."/>
            <person name="Stajich J.E."/>
            <person name="Spatafora J.W."/>
            <person name="Visel A."/>
            <person name="Grigoriev I.V."/>
        </authorList>
    </citation>
    <scope>NUCLEOTIDE SEQUENCE [LARGE SCALE GENOMIC DNA]</scope>
    <source>
        <strain evidence="4 5">PL171</strain>
    </source>
</reference>
<evidence type="ECO:0000313" key="4">
    <source>
        <dbReference type="EMBL" id="ORZ38268.1"/>
    </source>
</evidence>
<dbReference type="InterPro" id="IPR002110">
    <property type="entry name" value="Ankyrin_rpt"/>
</dbReference>
<dbReference type="EMBL" id="MCFL01000009">
    <property type="protein sequence ID" value="ORZ38268.1"/>
    <property type="molecule type" value="Genomic_DNA"/>
</dbReference>
<evidence type="ECO:0000256" key="3">
    <source>
        <dbReference type="SAM" id="MobiDB-lite"/>
    </source>
</evidence>
<dbReference type="PANTHER" id="PTHR24198:SF165">
    <property type="entry name" value="ANKYRIN REPEAT-CONTAINING PROTEIN-RELATED"/>
    <property type="match status" value="1"/>
</dbReference>
<protein>
    <submittedName>
        <fullName evidence="4">Uncharacterized protein</fullName>
    </submittedName>
</protein>
<dbReference type="AlphaFoldDB" id="A0A1Y2HUI0"/>
<keyword evidence="2" id="KW-0040">ANK repeat</keyword>
<dbReference type="Pfam" id="PF12796">
    <property type="entry name" value="Ank_2"/>
    <property type="match status" value="1"/>
</dbReference>
<name>A0A1Y2HUI0_9FUNG</name>
<sequence length="500" mass="53963">MILDCSGVQVRYERARLWQPLLTHFACPSLRESVSTFPCSLHLPPLQDQQPFMYKEFKHTQHIMLSSSAHTSSRPASANTAASAATGLAAIPDARPGSPSSSPFSVLPALALELIFSYLPHPQSFALINKEMYTLTQTTHVRALWFLAQWGKSAVLSRAAIHSTHGGTILCPKVLPALIRRGADVTADGWFVVQHAADSGYVHVLDMVLDNVSDAVRHDPGFRRALDRALMVAADNGCLTITQLALHHGANINTHSSYPLRYAAYKHHLPLVKYLLKHGARPTPHAVYLTVAPIREHLVRIQNLPGVSKRERHGMAQCPVFKKRILKATEILRWLVWFSTASGPGLEEVADKELRALESLPNYPLDATGSRWFVDQPPRIVVTPPPNPLSAGTPTAEQVEVDDIELNGSLPSSSVVPPPPTPGHVHAPVPATAQGGDTLPNSDEEQEPHVVTVASPDLQVEGLTTKLGTVYPFAVSSSPDAGAGAGDEPMALVASSAVLA</sequence>
<gene>
    <name evidence="4" type="ORF">BCR44DRAFT_34072</name>
</gene>
<dbReference type="InterPro" id="IPR036770">
    <property type="entry name" value="Ankyrin_rpt-contain_sf"/>
</dbReference>
<organism evidence="4 5">
    <name type="scientific">Catenaria anguillulae PL171</name>
    <dbReference type="NCBI Taxonomy" id="765915"/>
    <lineage>
        <taxon>Eukaryota</taxon>
        <taxon>Fungi</taxon>
        <taxon>Fungi incertae sedis</taxon>
        <taxon>Blastocladiomycota</taxon>
        <taxon>Blastocladiomycetes</taxon>
        <taxon>Blastocladiales</taxon>
        <taxon>Catenariaceae</taxon>
        <taxon>Catenaria</taxon>
    </lineage>
</organism>